<feature type="compositionally biased region" description="Polar residues" evidence="1">
    <location>
        <begin position="660"/>
        <end position="673"/>
    </location>
</feature>
<dbReference type="Proteomes" id="UP000565441">
    <property type="component" value="Unassembled WGS sequence"/>
</dbReference>
<dbReference type="EMBL" id="JAACJP010000020">
    <property type="protein sequence ID" value="KAF5378332.1"/>
    <property type="molecule type" value="Genomic_DNA"/>
</dbReference>
<comment type="caution">
    <text evidence="2">The sequence shown here is derived from an EMBL/GenBank/DDBJ whole genome shotgun (WGS) entry which is preliminary data.</text>
</comment>
<feature type="compositionally biased region" description="Polar residues" evidence="1">
    <location>
        <begin position="423"/>
        <end position="459"/>
    </location>
</feature>
<feature type="compositionally biased region" description="Polar residues" evidence="1">
    <location>
        <begin position="469"/>
        <end position="483"/>
    </location>
</feature>
<feature type="compositionally biased region" description="Low complexity" evidence="1">
    <location>
        <begin position="556"/>
        <end position="568"/>
    </location>
</feature>
<dbReference type="AlphaFoldDB" id="A0A8H5H7V4"/>
<sequence length="855" mass="93152">MSPPNLLYRELFPNLRSSTPDVNPDTSSPLFPTLRTYLKSPSREIQQVRRDQGAFLTQVELEKDETVQEYALRGITEVERQSKPLEDRINATKLFARLQPNTRLGFHSEIQDCRRNLDERAGAYRRSSDEAAKVREQRNADLFAQERLQKLTLTASGSTAPRQAQQGARPNRANASASNLPMSRDHHTNTLLIPIVQREAESRTQLSCSYAQITTATEGPRNEERPPSYTTMPSTSERGHELGLSAASPQDLSPTRIQLPHEVQDSLITQPTRSAEPSSGYIRPLPNPPAVPSTGTPVLQGVDALAVTPGQNITHRKTMSQSPFFQALSYKNHPTGWWQSANAEPFIIQQATQPTYSNHVGADTVPSQSTDRGSSADHGNEFRRTNDDGIAHSFSQIATVSDGRAFHPNPGARSVKASDGHDLSSTTTSSHVSQRHASAPSASQPEPDYQGNTPNSSVTPVVGPRKRSASQALKPSSTQSYTGSRDRRVHDEAAGQSPGDLKSGQISQSFNWWLEPSSSFNSPTVPLKQPPVGGIIPTLQVDQRKPSNSSATPIASPRQQSQPSSTQSYTGSRDRRVHDEAAGQSPGDLKSGQISQSPTVPLKQPPVGGIIPTRQVDQRKPSNSSATPIASPRQQSQPSSTQSYTGSRYRRVHDEALGQSPRNLESGQISQDPTVPLKQPPVGGIKPTLQVDQRKPSNSSATPIASPRQRSASQAPEPSSTQSYTGSRYRRVHDEALGQSPRNLESGQISQDPTIPPRHPPLGSLAPTLRTDNEPETTRPTMRVKLPIAGSEHAALPPTRGAPDADISNPAPQNERPSRSPHTVPAELRIVHRALDLTPVDYCPELLNRDALQRR</sequence>
<keyword evidence="3" id="KW-1185">Reference proteome</keyword>
<feature type="compositionally biased region" description="Polar residues" evidence="1">
    <location>
        <begin position="152"/>
        <end position="166"/>
    </location>
</feature>
<feature type="region of interest" description="Disordered" evidence="1">
    <location>
        <begin position="357"/>
        <end position="504"/>
    </location>
</feature>
<gene>
    <name evidence="2" type="ORF">D9615_008787</name>
</gene>
<evidence type="ECO:0000256" key="1">
    <source>
        <dbReference type="SAM" id="MobiDB-lite"/>
    </source>
</evidence>
<accession>A0A8H5H7V4</accession>
<evidence type="ECO:0000313" key="2">
    <source>
        <dbReference type="EMBL" id="KAF5378332.1"/>
    </source>
</evidence>
<feature type="region of interest" description="Disordered" evidence="1">
    <location>
        <begin position="212"/>
        <end position="252"/>
    </location>
</feature>
<evidence type="ECO:0000313" key="3">
    <source>
        <dbReference type="Proteomes" id="UP000565441"/>
    </source>
</evidence>
<feature type="region of interest" description="Disordered" evidence="1">
    <location>
        <begin position="152"/>
        <end position="186"/>
    </location>
</feature>
<name>A0A8H5H7V4_9AGAR</name>
<feature type="compositionally biased region" description="Low complexity" evidence="1">
    <location>
        <begin position="168"/>
        <end position="179"/>
    </location>
</feature>
<feature type="compositionally biased region" description="Polar residues" evidence="1">
    <location>
        <begin position="740"/>
        <end position="753"/>
    </location>
</feature>
<feature type="compositionally biased region" description="Polar residues" evidence="1">
    <location>
        <begin position="696"/>
        <end position="726"/>
    </location>
</feature>
<protein>
    <submittedName>
        <fullName evidence="2">Uncharacterized protein</fullName>
    </submittedName>
</protein>
<feature type="compositionally biased region" description="Basic and acidic residues" evidence="1">
    <location>
        <begin position="484"/>
        <end position="493"/>
    </location>
</feature>
<feature type="compositionally biased region" description="Basic and acidic residues" evidence="1">
    <location>
        <begin position="374"/>
        <end position="390"/>
    </location>
</feature>
<feature type="compositionally biased region" description="Low complexity" evidence="1">
    <location>
        <begin position="631"/>
        <end position="643"/>
    </location>
</feature>
<feature type="compositionally biased region" description="Basic and acidic residues" evidence="1">
    <location>
        <begin position="572"/>
        <end position="581"/>
    </location>
</feature>
<feature type="region of interest" description="Disordered" evidence="1">
    <location>
        <begin position="540"/>
        <end position="824"/>
    </location>
</feature>
<reference evidence="2 3" key="1">
    <citation type="journal article" date="2020" name="ISME J.">
        <title>Uncovering the hidden diversity of litter-decomposition mechanisms in mushroom-forming fungi.</title>
        <authorList>
            <person name="Floudas D."/>
            <person name="Bentzer J."/>
            <person name="Ahren D."/>
            <person name="Johansson T."/>
            <person name="Persson P."/>
            <person name="Tunlid A."/>
        </authorList>
    </citation>
    <scope>NUCLEOTIDE SEQUENCE [LARGE SCALE GENOMIC DNA]</scope>
    <source>
        <strain evidence="2 3">CBS 661.87</strain>
    </source>
</reference>
<organism evidence="2 3">
    <name type="scientific">Tricholomella constricta</name>
    <dbReference type="NCBI Taxonomy" id="117010"/>
    <lineage>
        <taxon>Eukaryota</taxon>
        <taxon>Fungi</taxon>
        <taxon>Dikarya</taxon>
        <taxon>Basidiomycota</taxon>
        <taxon>Agaricomycotina</taxon>
        <taxon>Agaricomycetes</taxon>
        <taxon>Agaricomycetidae</taxon>
        <taxon>Agaricales</taxon>
        <taxon>Tricholomatineae</taxon>
        <taxon>Lyophyllaceae</taxon>
        <taxon>Tricholomella</taxon>
    </lineage>
</organism>
<proteinExistence type="predicted"/>